<dbReference type="AlphaFoldDB" id="A0A1D6IHW5"/>
<proteinExistence type="predicted"/>
<dbReference type="EMBL" id="CM007650">
    <property type="protein sequence ID" value="ONM59080.1"/>
    <property type="molecule type" value="Genomic_DNA"/>
</dbReference>
<accession>A0A1D6IHW5</accession>
<protein>
    <submittedName>
        <fullName evidence="1">UDP-galactose transporter 2</fullName>
    </submittedName>
</protein>
<organism evidence="1">
    <name type="scientific">Zea mays</name>
    <name type="common">Maize</name>
    <dbReference type="NCBI Taxonomy" id="4577"/>
    <lineage>
        <taxon>Eukaryota</taxon>
        <taxon>Viridiplantae</taxon>
        <taxon>Streptophyta</taxon>
        <taxon>Embryophyta</taxon>
        <taxon>Tracheophyta</taxon>
        <taxon>Spermatophyta</taxon>
        <taxon>Magnoliopsida</taxon>
        <taxon>Liliopsida</taxon>
        <taxon>Poales</taxon>
        <taxon>Poaceae</taxon>
        <taxon>PACMAD clade</taxon>
        <taxon>Panicoideae</taxon>
        <taxon>Andropogonodae</taxon>
        <taxon>Andropogoneae</taxon>
        <taxon>Tripsacinae</taxon>
        <taxon>Zea</taxon>
    </lineage>
</organism>
<name>A0A1D6IHW5_MAIZE</name>
<evidence type="ECO:0000313" key="1">
    <source>
        <dbReference type="EMBL" id="ONM59080.1"/>
    </source>
</evidence>
<gene>
    <name evidence="1" type="ORF">ZEAMMB73_Zm00001d021930</name>
</gene>
<sequence>MGAEQQALHHQGHLGGGCRGRRCRDLHRHGCRGQCQGVHLRLRGSVLHVASTDCELFSFFHQSSCYSPFFWYCVFHYDDMENSSFDSHNAILQFATRFGYVTLNLSCQPYVNRFGQ</sequence>
<reference evidence="1" key="1">
    <citation type="submission" date="2015-12" db="EMBL/GenBank/DDBJ databases">
        <title>Update maize B73 reference genome by single molecule sequencing technologies.</title>
        <authorList>
            <consortium name="Maize Genome Sequencing Project"/>
            <person name="Ware D."/>
        </authorList>
    </citation>
    <scope>NUCLEOTIDE SEQUENCE [LARGE SCALE GENOMIC DNA]</scope>
    <source>
        <tissue evidence="1">Seedling</tissue>
    </source>
</reference>
<dbReference type="EMBL" id="CM007650">
    <property type="protein sequence ID" value="ONM59078.1"/>
    <property type="molecule type" value="Genomic_DNA"/>
</dbReference>